<feature type="transmembrane region" description="Helical" evidence="1">
    <location>
        <begin position="100"/>
        <end position="123"/>
    </location>
</feature>
<dbReference type="PANTHER" id="PTHR23520">
    <property type="entry name" value="TRANSPORTER, PUTATIVE (AFU_ORTHOLOGUE AFUA_3G04000)-RELATED"/>
    <property type="match status" value="1"/>
</dbReference>
<feature type="transmembrane region" description="Helical" evidence="1">
    <location>
        <begin position="334"/>
        <end position="358"/>
    </location>
</feature>
<keyword evidence="4" id="KW-1185">Reference proteome</keyword>
<proteinExistence type="predicted"/>
<dbReference type="Gene3D" id="1.20.1250.20">
    <property type="entry name" value="MFS general substrate transporter like domains"/>
    <property type="match status" value="1"/>
</dbReference>
<accession>H8I9F5</accession>
<dbReference type="STRING" id="1041930.Mtc_1246"/>
<feature type="domain" description="Major facilitator superfamily (MFS) profile" evidence="2">
    <location>
        <begin position="11"/>
        <end position="391"/>
    </location>
</feature>
<feature type="transmembrane region" description="Helical" evidence="1">
    <location>
        <begin position="172"/>
        <end position="191"/>
    </location>
</feature>
<evidence type="ECO:0000256" key="1">
    <source>
        <dbReference type="SAM" id="Phobius"/>
    </source>
</evidence>
<dbReference type="HOGENOM" id="CLU_025894_0_1_2"/>
<feature type="transmembrane region" description="Helical" evidence="1">
    <location>
        <begin position="364"/>
        <end position="385"/>
    </location>
</feature>
<feature type="transmembrane region" description="Helical" evidence="1">
    <location>
        <begin position="277"/>
        <end position="296"/>
    </location>
</feature>
<dbReference type="PROSITE" id="PS50850">
    <property type="entry name" value="MFS"/>
    <property type="match status" value="1"/>
</dbReference>
<feature type="transmembrane region" description="Helical" evidence="1">
    <location>
        <begin position="49"/>
        <end position="69"/>
    </location>
</feature>
<sequence>MPMIDDAFKKNVRLFIMRSFILSVYQGIYDVIFNLYILDLGFREDFLGLVISVNMLASSAAAVPAGVLCDRFDKRKLMAISGLLSLISTAPIFLVGSPWVLLFFSAIGGACSSVSAVCATPLLTENCEKDTVRIFSLNSALSWTASIIGCIAGGIIPGIMLRLRPGCRPYRLTLVLSLLLLLAGWSTLLMMKSGKPRRTSRRASIRFSPNLLKFTTISALTGVGTGAVVPYFNVYFTKVLGAGPSEIGAVFAITNAIMVVGFTVTPHVSSWLGKARAAALTQMASIPFLIIMMATASFTMGSFAYAARMLLMNLAGPAITSLQMEKIEPEERGFAIGFMSTVSGVIVSASTYLSGLLMAQGNYVLPYAATCCAYFMAAGLMYHFFREDEDGIARLKSPDRASRAGIKI</sequence>
<dbReference type="Proteomes" id="UP000005233">
    <property type="component" value="Chromosome"/>
</dbReference>
<reference evidence="3 4" key="1">
    <citation type="journal article" date="2012" name="J. Bacteriol.">
        <title>Complete genome sequence of a thermophilic methanogen, Methanocella conradii HZ254, isolated from Chinese rice field soil.</title>
        <authorList>
            <person name="Lu Z."/>
            <person name="Lu Y."/>
        </authorList>
    </citation>
    <scope>NUCLEOTIDE SEQUENCE [LARGE SCALE GENOMIC DNA]</scope>
    <source>
        <strain evidence="4">DSM 24694 / JCM 17849 / CGMCC 1.5162 / HZ254</strain>
    </source>
</reference>
<keyword evidence="1" id="KW-0812">Transmembrane</keyword>
<evidence type="ECO:0000313" key="3">
    <source>
        <dbReference type="EMBL" id="AFC99999.1"/>
    </source>
</evidence>
<dbReference type="InterPro" id="IPR036259">
    <property type="entry name" value="MFS_trans_sf"/>
</dbReference>
<dbReference type="AlphaFoldDB" id="H8I9F5"/>
<name>H8I9F5_METCZ</name>
<feature type="transmembrane region" description="Helical" evidence="1">
    <location>
        <begin position="12"/>
        <end position="37"/>
    </location>
</feature>
<dbReference type="GO" id="GO:0022857">
    <property type="term" value="F:transmembrane transporter activity"/>
    <property type="evidence" value="ECO:0007669"/>
    <property type="project" value="InterPro"/>
</dbReference>
<feature type="transmembrane region" description="Helical" evidence="1">
    <location>
        <begin position="247"/>
        <end position="265"/>
    </location>
</feature>
<dbReference type="KEGG" id="mez:Mtc_1246"/>
<feature type="transmembrane region" description="Helical" evidence="1">
    <location>
        <begin position="76"/>
        <end position="94"/>
    </location>
</feature>
<dbReference type="SUPFAM" id="SSF103473">
    <property type="entry name" value="MFS general substrate transporter"/>
    <property type="match status" value="1"/>
</dbReference>
<feature type="transmembrane region" description="Helical" evidence="1">
    <location>
        <begin position="135"/>
        <end position="160"/>
    </location>
</feature>
<dbReference type="eggNOG" id="arCOG00132">
    <property type="taxonomic scope" value="Archaea"/>
</dbReference>
<protein>
    <submittedName>
        <fullName evidence="3">Major Facilitator Superfamily</fullName>
    </submittedName>
</protein>
<keyword evidence="1" id="KW-1133">Transmembrane helix</keyword>
<dbReference type="PANTHER" id="PTHR23520:SF5">
    <property type="entry name" value="TRANSPORTER, PUTATIVE (AFU_ORTHOLOGUE AFUA_3G04000)-RELATED"/>
    <property type="match status" value="1"/>
</dbReference>
<keyword evidence="1" id="KW-0472">Membrane</keyword>
<gene>
    <name evidence="3" type="ordered locus">Mtc_1246</name>
</gene>
<evidence type="ECO:0000259" key="2">
    <source>
        <dbReference type="PROSITE" id="PS50850"/>
    </source>
</evidence>
<dbReference type="EMBL" id="CP003243">
    <property type="protein sequence ID" value="AFC99999.1"/>
    <property type="molecule type" value="Genomic_DNA"/>
</dbReference>
<dbReference type="InterPro" id="IPR020846">
    <property type="entry name" value="MFS_dom"/>
</dbReference>
<evidence type="ECO:0000313" key="4">
    <source>
        <dbReference type="Proteomes" id="UP000005233"/>
    </source>
</evidence>
<organism evidence="3 4">
    <name type="scientific">Methanocella conradii (strain DSM 24694 / JCM 17849 / CGMCC 1.5162 / HZ254)</name>
    <dbReference type="NCBI Taxonomy" id="1041930"/>
    <lineage>
        <taxon>Archaea</taxon>
        <taxon>Methanobacteriati</taxon>
        <taxon>Methanobacteriota</taxon>
        <taxon>Stenosarchaea group</taxon>
        <taxon>Methanomicrobia</taxon>
        <taxon>Methanocellales</taxon>
        <taxon>Methanocellaceae</taxon>
        <taxon>Methanocella</taxon>
    </lineage>
</organism>
<dbReference type="Pfam" id="PF07690">
    <property type="entry name" value="MFS_1"/>
    <property type="match status" value="1"/>
</dbReference>
<dbReference type="InterPro" id="IPR011701">
    <property type="entry name" value="MFS"/>
</dbReference>
<feature type="transmembrane region" description="Helical" evidence="1">
    <location>
        <begin position="211"/>
        <end position="232"/>
    </location>
</feature>